<gene>
    <name evidence="11" type="ORF">J8273_2926</name>
</gene>
<keyword evidence="6" id="KW-0547">Nucleotide-binding</keyword>
<dbReference type="EMBL" id="JAHDYR010000011">
    <property type="protein sequence ID" value="KAG9395368.1"/>
    <property type="molecule type" value="Genomic_DNA"/>
</dbReference>
<dbReference type="Pfam" id="PF05770">
    <property type="entry name" value="Ins134_P3_kin"/>
    <property type="match status" value="1"/>
</dbReference>
<evidence type="ECO:0000256" key="9">
    <source>
        <dbReference type="ARBA" id="ARBA00022842"/>
    </source>
</evidence>
<name>A0A8J6AVP3_9EUKA</name>
<dbReference type="GO" id="GO:0052725">
    <property type="term" value="F:inositol-1,3,4-trisphosphate 6-kinase activity"/>
    <property type="evidence" value="ECO:0007669"/>
    <property type="project" value="InterPro"/>
</dbReference>
<evidence type="ECO:0000256" key="7">
    <source>
        <dbReference type="ARBA" id="ARBA00022777"/>
    </source>
</evidence>
<keyword evidence="9" id="KW-0460">Magnesium</keyword>
<accession>A0A8J6AVP3</accession>
<keyword evidence="12" id="KW-1185">Reference proteome</keyword>
<evidence type="ECO:0000313" key="11">
    <source>
        <dbReference type="EMBL" id="KAG9395368.1"/>
    </source>
</evidence>
<evidence type="ECO:0000256" key="3">
    <source>
        <dbReference type="ARBA" id="ARBA00012017"/>
    </source>
</evidence>
<keyword evidence="5" id="KW-0479">Metal-binding</keyword>
<dbReference type="Proteomes" id="UP000717585">
    <property type="component" value="Unassembled WGS sequence"/>
</dbReference>
<evidence type="ECO:0000256" key="4">
    <source>
        <dbReference type="ARBA" id="ARBA00022679"/>
    </source>
</evidence>
<comment type="cofactor">
    <cofactor evidence="1">
        <name>Mg(2+)</name>
        <dbReference type="ChEBI" id="CHEBI:18420"/>
    </cofactor>
</comment>
<keyword evidence="8" id="KW-0067">ATP-binding</keyword>
<reference evidence="11" key="1">
    <citation type="submission" date="2021-05" db="EMBL/GenBank/DDBJ databases">
        <title>A free-living protist that lacks canonical eukaryotic 1 DNA replication and segregation systems.</title>
        <authorList>
            <person name="Salas-Leiva D.E."/>
            <person name="Tromer E.C."/>
            <person name="Curtis B.A."/>
            <person name="Jerlstrom-Hultqvist J."/>
            <person name="Kolisko M."/>
            <person name="Yi Z."/>
            <person name="Salas-Leiva J.S."/>
            <person name="Gallot-Lavallee L."/>
            <person name="Kops G.J.P.L."/>
            <person name="Archibald J.M."/>
            <person name="Simpson A.G.B."/>
            <person name="Roger A.J."/>
        </authorList>
    </citation>
    <scope>NUCLEOTIDE SEQUENCE</scope>
    <source>
        <strain evidence="11">BICM</strain>
    </source>
</reference>
<evidence type="ECO:0000256" key="1">
    <source>
        <dbReference type="ARBA" id="ARBA00001946"/>
    </source>
</evidence>
<dbReference type="GO" id="GO:0005524">
    <property type="term" value="F:ATP binding"/>
    <property type="evidence" value="ECO:0007669"/>
    <property type="project" value="UniProtKB-KW"/>
</dbReference>
<organism evidence="11 12">
    <name type="scientific">Carpediemonas membranifera</name>
    <dbReference type="NCBI Taxonomy" id="201153"/>
    <lineage>
        <taxon>Eukaryota</taxon>
        <taxon>Metamonada</taxon>
        <taxon>Carpediemonas-like organisms</taxon>
        <taxon>Carpediemonas</taxon>
    </lineage>
</organism>
<evidence type="ECO:0000256" key="8">
    <source>
        <dbReference type="ARBA" id="ARBA00022840"/>
    </source>
</evidence>
<comment type="similarity">
    <text evidence="2">Belongs to the ITPK1 family.</text>
</comment>
<evidence type="ECO:0000256" key="2">
    <source>
        <dbReference type="ARBA" id="ARBA00009601"/>
    </source>
</evidence>
<dbReference type="GO" id="GO:0047325">
    <property type="term" value="F:inositol-3,4,5,6-tetrakisphosphate 1-kinase activity"/>
    <property type="evidence" value="ECO:0007669"/>
    <property type="project" value="InterPro"/>
</dbReference>
<dbReference type="PANTHER" id="PTHR14217:SF1">
    <property type="entry name" value="INOSITOL-TETRAKISPHOSPHATE 1-KINASE"/>
    <property type="match status" value="1"/>
</dbReference>
<dbReference type="GO" id="GO:0000287">
    <property type="term" value="F:magnesium ion binding"/>
    <property type="evidence" value="ECO:0007669"/>
    <property type="project" value="InterPro"/>
</dbReference>
<protein>
    <recommendedName>
        <fullName evidence="3">inositol-1,3,4-trisphosphate 5/6-kinase</fullName>
        <ecNumber evidence="3">2.7.1.159</ecNumber>
    </recommendedName>
</protein>
<feature type="domain" description="Inositol 1,3,4-trisphosphate 5/6-kinase ATP-grasp" evidence="10">
    <location>
        <begin position="139"/>
        <end position="284"/>
    </location>
</feature>
<dbReference type="GO" id="GO:0052726">
    <property type="term" value="F:inositol-1,3,4-trisphosphate 5-kinase activity"/>
    <property type="evidence" value="ECO:0007669"/>
    <property type="project" value="InterPro"/>
</dbReference>
<evidence type="ECO:0000256" key="5">
    <source>
        <dbReference type="ARBA" id="ARBA00022723"/>
    </source>
</evidence>
<evidence type="ECO:0000259" key="10">
    <source>
        <dbReference type="Pfam" id="PF05770"/>
    </source>
</evidence>
<evidence type="ECO:0000313" key="12">
    <source>
        <dbReference type="Proteomes" id="UP000717585"/>
    </source>
</evidence>
<dbReference type="AlphaFoldDB" id="A0A8J6AVP3"/>
<keyword evidence="7" id="KW-0418">Kinase</keyword>
<dbReference type="InterPro" id="IPR040464">
    <property type="entry name" value="InsP(3)kin_ATP-grasp"/>
</dbReference>
<dbReference type="SUPFAM" id="SSF56059">
    <property type="entry name" value="Glutathione synthetase ATP-binding domain-like"/>
    <property type="match status" value="1"/>
</dbReference>
<dbReference type="PANTHER" id="PTHR14217">
    <property type="entry name" value="INOSITOL-TETRAKISPHOSPHATE 1-KINASE"/>
    <property type="match status" value="1"/>
</dbReference>
<sequence>MLESKSEPEKMRVAFALLEKKLNSSLYRRLEEYAASTDNLSTAPFSADESEPKFDVIVQKVSDWIARGEDDRVSAVKNRAIRDKAPIIDPISTSETMMSRATVARLVDQALDHCAVKAPEWRLVETEADRDALSDSVRWILKPELACGLDNSHTLYITQKGDRTAINSAPLPFIAQRMVAHRNAVHKVYYIQGHWSESARSSIDGMNGSFDSQAHARSSEAVSTEALPAEAIQAAGDSLSKTLGLSLFGFDVLVDAVDSRLYVVDVNYFPSFSNMPDFPERFFNMCRMRLDEK</sequence>
<keyword evidence="4" id="KW-0808">Transferase</keyword>
<dbReference type="GO" id="GO:0005737">
    <property type="term" value="C:cytoplasm"/>
    <property type="evidence" value="ECO:0007669"/>
    <property type="project" value="TreeGrafter"/>
</dbReference>
<dbReference type="EC" id="2.7.1.159" evidence="3"/>
<dbReference type="GO" id="GO:0032957">
    <property type="term" value="P:inositol trisphosphate metabolic process"/>
    <property type="evidence" value="ECO:0007669"/>
    <property type="project" value="InterPro"/>
</dbReference>
<evidence type="ECO:0000256" key="6">
    <source>
        <dbReference type="ARBA" id="ARBA00022741"/>
    </source>
</evidence>
<dbReference type="OrthoDB" id="25308at2759"/>
<proteinExistence type="inferred from homology"/>
<comment type="caution">
    <text evidence="11">The sequence shown here is derived from an EMBL/GenBank/DDBJ whole genome shotgun (WGS) entry which is preliminary data.</text>
</comment>
<dbReference type="Gene3D" id="3.30.470.20">
    <property type="entry name" value="ATP-grasp fold, B domain"/>
    <property type="match status" value="1"/>
</dbReference>
<dbReference type="InterPro" id="IPR008656">
    <property type="entry name" value="Inositol_tetrakis-P_1-kinase"/>
</dbReference>